<dbReference type="EMBL" id="DNWC01000022">
    <property type="protein sequence ID" value="HBJ07646.1"/>
    <property type="molecule type" value="Genomic_DNA"/>
</dbReference>
<comment type="caution">
    <text evidence="2">The sequence shown here is derived from an EMBL/GenBank/DDBJ whole genome shotgun (WGS) entry which is preliminary data.</text>
</comment>
<proteinExistence type="predicted"/>
<evidence type="ECO:0000313" key="3">
    <source>
        <dbReference type="Proteomes" id="UP000262954"/>
    </source>
</evidence>
<name>A0A354LZF7_9BACT</name>
<dbReference type="AlphaFoldDB" id="A0A354LZF7"/>
<dbReference type="Pfam" id="PF14717">
    <property type="entry name" value="DUF4465"/>
    <property type="match status" value="1"/>
</dbReference>
<dbReference type="InterPro" id="IPR027828">
    <property type="entry name" value="DUF4465"/>
</dbReference>
<dbReference type="InterPro" id="IPR026444">
    <property type="entry name" value="Secre_tail"/>
</dbReference>
<evidence type="ECO:0000259" key="1">
    <source>
        <dbReference type="Pfam" id="PF18962"/>
    </source>
</evidence>
<organism evidence="2 3">
    <name type="scientific">Coprobacter fastidiosus</name>
    <dbReference type="NCBI Taxonomy" id="1099853"/>
    <lineage>
        <taxon>Bacteria</taxon>
        <taxon>Pseudomonadati</taxon>
        <taxon>Bacteroidota</taxon>
        <taxon>Bacteroidia</taxon>
        <taxon>Bacteroidales</taxon>
        <taxon>Barnesiellaceae</taxon>
        <taxon>Coprobacter</taxon>
    </lineage>
</organism>
<dbReference type="Pfam" id="PF18962">
    <property type="entry name" value="Por_Secre_tail"/>
    <property type="match status" value="1"/>
</dbReference>
<feature type="domain" description="Secretion system C-terminal sorting" evidence="1">
    <location>
        <begin position="603"/>
        <end position="667"/>
    </location>
</feature>
<accession>A0A354LZF7</accession>
<gene>
    <name evidence="2" type="ORF">DDY73_01445</name>
</gene>
<dbReference type="Proteomes" id="UP000262954">
    <property type="component" value="Unassembled WGS sequence"/>
</dbReference>
<sequence>MQRFLRFNCEKDFVLQGVRKSRVLLCCSLLSVSLNVAGQTTSVTKVLEYVPAPGQFVNASLPKYEAGDTDESIRAKAESTMKAGSSFIGLGAYGGYVVVGFDKPIVNVPGEYDFKTAGNAYVNNAECGIIMVSQDKNGNGLPDDEWYELAGSEYNNPKTVHNYKITYYRPQYDIEIRKGETPDENYINNPASFRTETENNNIADVMWKDNLGNTGYVLRNTFHKQQSYYPMWIESDELTFSGSLLPSNAVQSGNIWQFPAYDWGYADNWSANESDEKIGMKIDWAVDKYGNPVRLTHIDFVKVYTALNQCVGAVGETSTEFKSVIDLHPDAQVSEDKSVVLDLSEAVLDESTKVSDFIFDTETKFFDFNDLFRFSHSATDWGGGSFSWDGFICSKQQPDLNEPSDLYNPDGSVNTDVVSSWERLPQNTYAAVTGAGVNGDNTPYIFGYWDSYSDQSIISFADGMSHKVNGVYVTNAAINYISMKYGDSYGKKFGGENGTDPDFLKLTAVGKNGDTETGSVDFYLADYRSDYSCDDYIVTDWSWMDLSSLGEVSSIEFSLSSSDNGDYGMNTPTYFCLDGLSVNPQASVPSAISESEKAVSWSVYPNPALNYIRIKGDEYKKADIYTLNGVLVRSVSASEQIYVGDLTTGLYYIRITDDAYTSTLKFIKQ</sequence>
<reference evidence="2 3" key="1">
    <citation type="journal article" date="2018" name="Nat. Biotechnol.">
        <title>A standardized bacterial taxonomy based on genome phylogeny substantially revises the tree of life.</title>
        <authorList>
            <person name="Parks D.H."/>
            <person name="Chuvochina M."/>
            <person name="Waite D.W."/>
            <person name="Rinke C."/>
            <person name="Skarshewski A."/>
            <person name="Chaumeil P.A."/>
            <person name="Hugenholtz P."/>
        </authorList>
    </citation>
    <scope>NUCLEOTIDE SEQUENCE [LARGE SCALE GENOMIC DNA]</scope>
    <source>
        <strain evidence="2">UBA11482</strain>
    </source>
</reference>
<dbReference type="Gene3D" id="2.60.120.1350">
    <property type="entry name" value="Protein of unknown function DUF4465"/>
    <property type="match status" value="1"/>
</dbReference>
<dbReference type="NCBIfam" id="TIGR04183">
    <property type="entry name" value="Por_Secre_tail"/>
    <property type="match status" value="1"/>
</dbReference>
<protein>
    <recommendedName>
        <fullName evidence="1">Secretion system C-terminal sorting domain-containing protein</fullName>
    </recommendedName>
</protein>
<evidence type="ECO:0000313" key="2">
    <source>
        <dbReference type="EMBL" id="HBJ07646.1"/>
    </source>
</evidence>